<proteinExistence type="inferred from homology"/>
<keyword evidence="19" id="KW-1185">Reference proteome</keyword>
<dbReference type="GO" id="GO:0046872">
    <property type="term" value="F:metal ion binding"/>
    <property type="evidence" value="ECO:0007669"/>
    <property type="project" value="UniProtKB-KW"/>
</dbReference>
<evidence type="ECO:0000256" key="15">
    <source>
        <dbReference type="PIRSR" id="PIRSR601577-1"/>
    </source>
</evidence>
<evidence type="ECO:0000313" key="18">
    <source>
        <dbReference type="EMBL" id="ORC90250.1"/>
    </source>
</evidence>
<comment type="similarity">
    <text evidence="3 17">Belongs to the peptidase M8 family.</text>
</comment>
<accession>A0A1X0P1G3</accession>
<dbReference type="GO" id="GO:0005737">
    <property type="term" value="C:cytoplasm"/>
    <property type="evidence" value="ECO:0007669"/>
    <property type="project" value="TreeGrafter"/>
</dbReference>
<dbReference type="VEuPathDB" id="TriTrypDB:TM35_000093000"/>
<feature type="binding site" evidence="16">
    <location>
        <position position="309"/>
    </location>
    <ligand>
        <name>Zn(2+)</name>
        <dbReference type="ChEBI" id="CHEBI:29105"/>
        <note>catalytic</note>
    </ligand>
</feature>
<feature type="signal peptide" evidence="17">
    <location>
        <begin position="1"/>
        <end position="20"/>
    </location>
</feature>
<feature type="active site" evidence="15">
    <location>
        <position position="240"/>
    </location>
</feature>
<dbReference type="PRINTS" id="PR00782">
    <property type="entry name" value="LSHMANOLYSIN"/>
</dbReference>
<evidence type="ECO:0000256" key="9">
    <source>
        <dbReference type="ARBA" id="ARBA00022889"/>
    </source>
</evidence>
<keyword evidence="14" id="KW-0325">Glycoprotein</keyword>
<evidence type="ECO:0000256" key="4">
    <source>
        <dbReference type="ARBA" id="ARBA00022670"/>
    </source>
</evidence>
<keyword evidence="8 16" id="KW-0862">Zinc</keyword>
<keyword evidence="7 17" id="KW-0378">Hydrolase</keyword>
<gene>
    <name evidence="18" type="ORF">TM35_000093000</name>
</gene>
<dbReference type="SUPFAM" id="SSF55486">
    <property type="entry name" value="Metalloproteases ('zincins'), catalytic domain"/>
    <property type="match status" value="1"/>
</dbReference>
<dbReference type="InterPro" id="IPR001577">
    <property type="entry name" value="Peptidase_M8"/>
</dbReference>
<dbReference type="EMBL" id="NBCO01000009">
    <property type="protein sequence ID" value="ORC90250.1"/>
    <property type="molecule type" value="Genomic_DNA"/>
</dbReference>
<evidence type="ECO:0000313" key="19">
    <source>
        <dbReference type="Proteomes" id="UP000192257"/>
    </source>
</evidence>
<keyword evidence="6 17" id="KW-0732">Signal</keyword>
<evidence type="ECO:0000256" key="11">
    <source>
        <dbReference type="ARBA" id="ARBA00023136"/>
    </source>
</evidence>
<dbReference type="GeneID" id="39984319"/>
<keyword evidence="4 17" id="KW-0645">Protease</keyword>
<keyword evidence="13" id="KW-1015">Disulfide bond</keyword>
<dbReference type="GO" id="GO:0007155">
    <property type="term" value="P:cell adhesion"/>
    <property type="evidence" value="ECO:0007669"/>
    <property type="project" value="UniProtKB-KW"/>
</dbReference>
<feature type="binding site" evidence="16">
    <location>
        <position position="239"/>
    </location>
    <ligand>
        <name>Zn(2+)</name>
        <dbReference type="ChEBI" id="CHEBI:29105"/>
        <note>catalytic</note>
    </ligand>
</feature>
<dbReference type="AlphaFoldDB" id="A0A1X0P1G3"/>
<dbReference type="PANTHER" id="PTHR10942:SF0">
    <property type="entry name" value="LEISHMANOLYSIN-LIKE PEPTIDASE"/>
    <property type="match status" value="1"/>
</dbReference>
<comment type="catalytic activity">
    <reaction evidence="1">
        <text>Preference for hydrophobic residues at P1 and P1' and basic residues at P2' and P3'. A model nonapeptide is cleaved at -Ala-Tyr-|-Leu-Lys-Lys-.</text>
        <dbReference type="EC" id="3.4.24.36"/>
    </reaction>
</comment>
<organism evidence="18 19">
    <name type="scientific">Trypanosoma theileri</name>
    <dbReference type="NCBI Taxonomy" id="67003"/>
    <lineage>
        <taxon>Eukaryota</taxon>
        <taxon>Discoba</taxon>
        <taxon>Euglenozoa</taxon>
        <taxon>Kinetoplastea</taxon>
        <taxon>Metakinetoplastina</taxon>
        <taxon>Trypanosomatida</taxon>
        <taxon>Trypanosomatidae</taxon>
        <taxon>Trypanosoma</taxon>
    </lineage>
</organism>
<comment type="caution">
    <text evidence="18">The sequence shown here is derived from an EMBL/GenBank/DDBJ whole genome shotgun (WGS) entry which is preliminary data.</text>
</comment>
<comment type="cofactor">
    <cofactor evidence="16 17">
        <name>Zn(2+)</name>
        <dbReference type="ChEBI" id="CHEBI:29105"/>
    </cofactor>
    <text evidence="16 17">Binds 1 zinc ion per subunit.</text>
</comment>
<dbReference type="GO" id="GO:0016020">
    <property type="term" value="C:membrane"/>
    <property type="evidence" value="ECO:0007669"/>
    <property type="project" value="UniProtKB-SubCell"/>
</dbReference>
<evidence type="ECO:0000256" key="6">
    <source>
        <dbReference type="ARBA" id="ARBA00022729"/>
    </source>
</evidence>
<feature type="chain" id="PRO_5023973691" description="Leishmanolysin-like peptidase" evidence="17">
    <location>
        <begin position="21"/>
        <end position="370"/>
    </location>
</feature>
<reference evidence="18 19" key="1">
    <citation type="submission" date="2017-03" db="EMBL/GenBank/DDBJ databases">
        <title>An alternative strategy for trypanosome survival in the mammalian bloodstream revealed through genome and transcriptome analysis of the ubiquitous bovine parasite Trypanosoma (Megatrypanum) theileri.</title>
        <authorList>
            <person name="Kelly S."/>
            <person name="Ivens A."/>
            <person name="Mott A."/>
            <person name="O'Neill E."/>
            <person name="Emms D."/>
            <person name="Macleod O."/>
            <person name="Voorheis P."/>
            <person name="Matthews J."/>
            <person name="Matthews K."/>
            <person name="Carrington M."/>
        </authorList>
    </citation>
    <scope>NUCLEOTIDE SEQUENCE [LARGE SCALE GENOMIC DNA]</scope>
    <source>
        <strain evidence="18">Edinburgh</strain>
    </source>
</reference>
<dbReference type="Proteomes" id="UP000192257">
    <property type="component" value="Unassembled WGS sequence"/>
</dbReference>
<keyword evidence="9" id="KW-0130">Cell adhesion</keyword>
<dbReference type="EC" id="3.4.24.-" evidence="17"/>
<keyword evidence="11" id="KW-0472">Membrane</keyword>
<evidence type="ECO:0000256" key="16">
    <source>
        <dbReference type="PIRSR" id="PIRSR601577-2"/>
    </source>
</evidence>
<evidence type="ECO:0000256" key="12">
    <source>
        <dbReference type="ARBA" id="ARBA00023145"/>
    </source>
</evidence>
<dbReference type="RefSeq" id="XP_028884316.1">
    <property type="nucleotide sequence ID" value="XM_029024539.1"/>
</dbReference>
<evidence type="ECO:0000256" key="1">
    <source>
        <dbReference type="ARBA" id="ARBA00001249"/>
    </source>
</evidence>
<protein>
    <recommendedName>
        <fullName evidence="17">Leishmanolysin-like peptidase</fullName>
        <ecNumber evidence="17">3.4.24.-</ecNumber>
    </recommendedName>
</protein>
<dbReference type="GO" id="GO:0006508">
    <property type="term" value="P:proteolysis"/>
    <property type="evidence" value="ECO:0007669"/>
    <property type="project" value="UniProtKB-KW"/>
</dbReference>
<feature type="binding site" evidence="16">
    <location>
        <position position="243"/>
    </location>
    <ligand>
        <name>Zn(2+)</name>
        <dbReference type="ChEBI" id="CHEBI:29105"/>
        <note>catalytic</note>
    </ligand>
</feature>
<evidence type="ECO:0000256" key="7">
    <source>
        <dbReference type="ARBA" id="ARBA00022801"/>
    </source>
</evidence>
<keyword evidence="5 16" id="KW-0479">Metal-binding</keyword>
<dbReference type="OrthoDB" id="527990at2759"/>
<evidence type="ECO:0000256" key="3">
    <source>
        <dbReference type="ARBA" id="ARBA00005860"/>
    </source>
</evidence>
<keyword evidence="12" id="KW-0865">Zymogen</keyword>
<sequence>MRQLLFAALLLLCCAYGCIADTDYLSPYTTDPNKEPGGPMPNKTKEEIIWGLKVVKYLVDDDEDVNLTKEWQNIRIAVNPGMIQKVMKYCKFKRAWLRGYTFSTHKGFDEKVCEAIKTPGEKKIHTLLWEVMPQAISMHVERLKVKRVKDRLKINVPYDRQLISDAEGTRCVEMVSTSDGDKGMGIPDTDFVIHLGFSTRNPGTKICTYDKDGRPTSAMIKLNPFEIENTDQYIRLVAHEIAHGLGFSMEVEKFKEMVLSGIKSNFVGYKELNSTEIKKRVKEQYGCPGGIGMKLDNSAPKKENDIDTHFDRKAAQHELMAPLKENKGGRKLYSKLTLAALESTGYYQADYNKAEMLLVREWGCNFLKKP</sequence>
<evidence type="ECO:0000256" key="5">
    <source>
        <dbReference type="ARBA" id="ARBA00022723"/>
    </source>
</evidence>
<dbReference type="Gene3D" id="3.90.132.10">
    <property type="entry name" value="Leishmanolysin , domain 2"/>
    <property type="match status" value="1"/>
</dbReference>
<dbReference type="GO" id="GO:0004222">
    <property type="term" value="F:metalloendopeptidase activity"/>
    <property type="evidence" value="ECO:0007669"/>
    <property type="project" value="UniProtKB-UniRule"/>
</dbReference>
<evidence type="ECO:0000256" key="8">
    <source>
        <dbReference type="ARBA" id="ARBA00022833"/>
    </source>
</evidence>
<dbReference type="Pfam" id="PF01457">
    <property type="entry name" value="Peptidase_M8"/>
    <property type="match status" value="1"/>
</dbReference>
<evidence type="ECO:0000256" key="13">
    <source>
        <dbReference type="ARBA" id="ARBA00023157"/>
    </source>
</evidence>
<dbReference type="PANTHER" id="PTHR10942">
    <property type="entry name" value="LEISHMANOLYSIN-LIKE PEPTIDASE"/>
    <property type="match status" value="1"/>
</dbReference>
<evidence type="ECO:0000256" key="2">
    <source>
        <dbReference type="ARBA" id="ARBA00004370"/>
    </source>
</evidence>
<comment type="subcellular location">
    <subcellularLocation>
        <location evidence="2">Membrane</location>
    </subcellularLocation>
</comment>
<evidence type="ECO:0000256" key="17">
    <source>
        <dbReference type="RuleBase" id="RU366077"/>
    </source>
</evidence>
<evidence type="ECO:0000256" key="14">
    <source>
        <dbReference type="ARBA" id="ARBA00023180"/>
    </source>
</evidence>
<name>A0A1X0P1G3_9TRYP</name>
<dbReference type="Gene3D" id="3.10.170.20">
    <property type="match status" value="1"/>
</dbReference>
<evidence type="ECO:0000256" key="10">
    <source>
        <dbReference type="ARBA" id="ARBA00023049"/>
    </source>
</evidence>
<keyword evidence="10 16" id="KW-0482">Metalloprotease</keyword>